<feature type="compositionally biased region" description="Basic and acidic residues" evidence="2">
    <location>
        <begin position="1144"/>
        <end position="1157"/>
    </location>
</feature>
<feature type="region of interest" description="Disordered" evidence="2">
    <location>
        <begin position="734"/>
        <end position="764"/>
    </location>
</feature>
<feature type="compositionally biased region" description="Low complexity" evidence="2">
    <location>
        <begin position="281"/>
        <end position="318"/>
    </location>
</feature>
<feature type="compositionally biased region" description="Basic and acidic residues" evidence="2">
    <location>
        <begin position="1396"/>
        <end position="1411"/>
    </location>
</feature>
<feature type="compositionally biased region" description="Basic and acidic residues" evidence="2">
    <location>
        <begin position="1422"/>
        <end position="1433"/>
    </location>
</feature>
<evidence type="ECO:0000313" key="4">
    <source>
        <dbReference type="Proteomes" id="UP001233271"/>
    </source>
</evidence>
<feature type="compositionally biased region" description="Low complexity" evidence="2">
    <location>
        <begin position="12"/>
        <end position="28"/>
    </location>
</feature>
<feature type="compositionally biased region" description="Basic and acidic residues" evidence="2">
    <location>
        <begin position="1698"/>
        <end position="1780"/>
    </location>
</feature>
<feature type="region of interest" description="Disordered" evidence="2">
    <location>
        <begin position="1532"/>
        <end position="1614"/>
    </location>
</feature>
<sequence length="2014" mass="215495">MALPLSNTGRESASPLCSSLSPASPPHSDQLGLHSHSGSTALTLPSEQDHNFKRPTSFHSLHGIQEAAESVGLAPPPTSPLPAQIVSQPGSYYTASASGGSGSGSTGYDPSIYSEAVQYNNAGEYHTSRPNFKDDQFNYESIDYESNGNNYESAVGSNVDPLYADDEPYVAELSRVQSTRSRASQDIGLGISLGRPPSALSGRSSSPLRFPSNPDRPGSPMRLPRSTAPAYNLQRIPSPDIRQRFPPSPTPGGPQRRPHSPGGPPRLPSPGSQGVYQYSQPEGPSSSRPTSGPSLCLPPSLSPALPHSPRAPSPLAASWGAPKSEPELDPQPVPRALPQTPETPQSMRLTRVPVSNVANSGATRRMVEAWESHAPASVTPTRQVRPLPMPQSAPGPLYPEPRDYSPSHRRISQKYLAEKESKPLPIPTATQIPASATKPWPQLATARSGPSAGTNGNPRSQRVTPNGSPIKERSPSKGLSPTWLFAMQEHQSEVDSPKSPGRERISLRHPLKDIKNAFSSFRRIGHKEKDEPTGWGTASVGVGMHGDRPHKRLDDEWFRRPLDPPVLDRMGDDEMAEDEMHTGGVLWLPTLPDRTRHGDWMTAWASLSRTHLKLASAPVLVGDPYGATRPNTARSDEELPMRSCTDVRPLLVAEVARLGLPPLPEQGDIIMLEFIHGARRYLAVDFPSSSGWITAINNVLHGFGTLSPSLKSYHDGSLRMGQLDEVAKFGDTWVGSTSEPSSWNTAPDNNPRMQPLQPSPIRNQDTGLSAAALESMAEEVDVPPTPPPKSRPRSMLITDRMAAFSPEIKPTLPLKLQKRKESGTTQRTQNSGATQTQHTGTTGATVGLGSPVTGPPYDHSQPLPKDRDAPGRLRPESGTPLRVASVQLIDPLGTSMADRIRIWQPAHDTPPPEMDVSRSGSLKLTGVDDYDPSDLNPSRSASQIRPARSAMGIDLAALDARLALPQALQEVRFGPRSPARKAVPKYIDGEARKEAESLNIADSVTPPGPDAVPDVVKPVDLPIEPPVPVPVVQQELPSVSQPRELPAVLKATDELPTSPRPKRLNTRIAAAMEKFEATPKPNATPKTPVVAKSPLSTTKSTSVFSPLSTSKSPKPPSIATPIHAPVARPTTSAALLESAACSDISKDKSSVSAKSEDDLAPPNLAATLAPPKRPASAASVGPATSVRDRIEALSRAAASPVAATPMFLPVAATKDKVRPALQDKPLPHKDDKPLSPTHSLPVAGCALSQPLSNPQSPSSPKLPHGVALSSASPAATRLGDRSARLRDLTLPSKSAPQSRRRKDPTASLYASSTITWRRTLTVTNPDPDCPSEQPNTQLLEAQESRRDHAVSCLSTATEPRESIAGLLATYAEAEPQPNDKDIGQDETSLDATTDASKADDETKRHGEHTAEVEACEAAQAAEKAEKDAARGADLDPNLGGPDPVLTTLNANHAAAADQMRILNTLMNESAGQQASSAADVQQRLIALDEGVRSVHASIPPDFQEQIARIQAQLGELITGVAATTMTLNAVHASQSGGDPAKEVEKDEVGADRGRPPQPEEVTDDGKAEESITNDVATVGTADETSEPESKTFDQAAETTEADKAVESGPSEPTDNAIMAQLENIKDNIDFLSEQVNHLTASQQALAVGAGTAGAQAVLAKMEQTDEAKAFGESRLVYEAEEKAKAAEKLAAEATARAEAAEKAKAEAEGAAKEKAAVVTESKDASKDAPKDESKDPPKDAPENAPNDESKDTPATDDKDSSKDAPKDTPAEPEAKEDAPKEPAPPPPPAVTAEQFAELMAVVSKMAVDQTAAQETALKDRAQMNEYLGKMNEYVAAVVAKQGAVFDHLESRYDELLARDAKLLESNEAMFKKYLIDSMDALQALGLDLHQSISGERLNFIEAMEKATNIRLENHTREFVDTLKGDVSKAQMVLADLKNESVQVQEDTREIIEFFLKRMKKNNVSKEMYPQQVQDAMDRFTAVLNQTEVITSPSPSSRPLPMPPSPIPPMPIPHQ</sequence>
<feature type="region of interest" description="Disordered" evidence="2">
    <location>
        <begin position="1989"/>
        <end position="2014"/>
    </location>
</feature>
<feature type="region of interest" description="Disordered" evidence="2">
    <location>
        <begin position="803"/>
        <end position="885"/>
    </location>
</feature>
<protein>
    <submittedName>
        <fullName evidence="3">Uncharacterized protein</fullName>
    </submittedName>
</protein>
<evidence type="ECO:0000256" key="2">
    <source>
        <dbReference type="SAM" id="MobiDB-lite"/>
    </source>
</evidence>
<accession>A0AA48I7I0</accession>
<feature type="region of interest" description="Disordered" evidence="2">
    <location>
        <begin position="1373"/>
        <end position="1445"/>
    </location>
</feature>
<feature type="region of interest" description="Disordered" evidence="2">
    <location>
        <begin position="174"/>
        <end position="479"/>
    </location>
</feature>
<feature type="compositionally biased region" description="Basic and acidic residues" evidence="2">
    <location>
        <begin position="1278"/>
        <end position="1287"/>
    </location>
</feature>
<feature type="compositionally biased region" description="Polar residues" evidence="2">
    <location>
        <begin position="175"/>
        <end position="184"/>
    </location>
</feature>
<evidence type="ECO:0000313" key="3">
    <source>
        <dbReference type="EMBL" id="BEI87632.1"/>
    </source>
</evidence>
<feature type="compositionally biased region" description="Polar residues" evidence="2">
    <location>
        <begin position="734"/>
        <end position="752"/>
    </location>
</feature>
<dbReference type="EMBL" id="AP028212">
    <property type="protein sequence ID" value="BEI87632.1"/>
    <property type="molecule type" value="Genomic_DNA"/>
</dbReference>
<feature type="compositionally biased region" description="Polar residues" evidence="2">
    <location>
        <begin position="36"/>
        <end position="46"/>
    </location>
</feature>
<keyword evidence="4" id="KW-1185">Reference proteome</keyword>
<feature type="compositionally biased region" description="Polar residues" evidence="2">
    <location>
        <begin position="1094"/>
        <end position="1104"/>
    </location>
</feature>
<feature type="coiled-coil region" evidence="1">
    <location>
        <begin position="1919"/>
        <end position="1946"/>
    </location>
</feature>
<feature type="compositionally biased region" description="Low complexity" evidence="2">
    <location>
        <begin position="1247"/>
        <end position="1263"/>
    </location>
</feature>
<dbReference type="GeneID" id="85491503"/>
<feature type="region of interest" description="Disordered" evidence="2">
    <location>
        <begin position="1690"/>
        <end position="1790"/>
    </location>
</feature>
<gene>
    <name evidence="3" type="ORF">CcaverHIS019_0103500</name>
</gene>
<feature type="compositionally biased region" description="Low complexity" evidence="2">
    <location>
        <begin position="1078"/>
        <end position="1088"/>
    </location>
</feature>
<dbReference type="RefSeq" id="XP_060452898.1">
    <property type="nucleotide sequence ID" value="XM_060599345.1"/>
</dbReference>
<reference evidence="3" key="1">
    <citation type="journal article" date="2023" name="BMC Genomics">
        <title>Chromosome-level genome assemblies of Cutaneotrichosporon spp. (Trichosporonales, Basidiomycota) reveal imbalanced evolution between nucleotide sequences and chromosome synteny.</title>
        <authorList>
            <person name="Kobayashi Y."/>
            <person name="Kayamori A."/>
            <person name="Aoki K."/>
            <person name="Shiwa Y."/>
            <person name="Matsutani M."/>
            <person name="Fujita N."/>
            <person name="Sugita T."/>
            <person name="Iwasaki W."/>
            <person name="Tanaka N."/>
            <person name="Takashima M."/>
        </authorList>
    </citation>
    <scope>NUCLEOTIDE SEQUENCE</scope>
    <source>
        <strain evidence="3">HIS019</strain>
    </source>
</reference>
<feature type="region of interest" description="Disordered" evidence="2">
    <location>
        <begin position="1"/>
        <end position="56"/>
    </location>
</feature>
<feature type="compositionally biased region" description="Polar residues" evidence="2">
    <location>
        <begin position="451"/>
        <end position="467"/>
    </location>
</feature>
<feature type="compositionally biased region" description="Basic and acidic residues" evidence="2">
    <location>
        <begin position="1539"/>
        <end position="1554"/>
    </location>
</feature>
<feature type="region of interest" description="Disordered" evidence="2">
    <location>
        <begin position="1221"/>
        <end position="1310"/>
    </location>
</feature>
<feature type="compositionally biased region" description="Basic and acidic residues" evidence="2">
    <location>
        <begin position="864"/>
        <end position="875"/>
    </location>
</feature>
<feature type="region of interest" description="Disordered" evidence="2">
    <location>
        <begin position="1144"/>
        <end position="1183"/>
    </location>
</feature>
<feature type="compositionally biased region" description="Low complexity" evidence="2">
    <location>
        <begin position="1160"/>
        <end position="1170"/>
    </location>
</feature>
<proteinExistence type="predicted"/>
<feature type="compositionally biased region" description="Polar residues" evidence="2">
    <location>
        <begin position="1385"/>
        <end position="1395"/>
    </location>
</feature>
<feature type="compositionally biased region" description="Pro residues" evidence="2">
    <location>
        <begin position="387"/>
        <end position="399"/>
    </location>
</feature>
<name>A0AA48I7I0_9TREE</name>
<dbReference type="KEGG" id="ccac:CcaHIS019_0103500"/>
<feature type="compositionally biased region" description="Polar residues" evidence="2">
    <location>
        <begin position="1"/>
        <end position="11"/>
    </location>
</feature>
<evidence type="ECO:0000256" key="1">
    <source>
        <dbReference type="SAM" id="Coils"/>
    </source>
</evidence>
<organism evidence="3 4">
    <name type="scientific">Cutaneotrichosporon cavernicola</name>
    <dbReference type="NCBI Taxonomy" id="279322"/>
    <lineage>
        <taxon>Eukaryota</taxon>
        <taxon>Fungi</taxon>
        <taxon>Dikarya</taxon>
        <taxon>Basidiomycota</taxon>
        <taxon>Agaricomycotina</taxon>
        <taxon>Tremellomycetes</taxon>
        <taxon>Trichosporonales</taxon>
        <taxon>Trichosporonaceae</taxon>
        <taxon>Cutaneotrichosporon</taxon>
    </lineage>
</organism>
<feature type="compositionally biased region" description="Low complexity" evidence="2">
    <location>
        <begin position="832"/>
        <end position="845"/>
    </location>
</feature>
<feature type="region of interest" description="Disordered" evidence="2">
    <location>
        <begin position="1074"/>
        <end position="1125"/>
    </location>
</feature>
<feature type="compositionally biased region" description="Pro residues" evidence="2">
    <location>
        <begin position="1995"/>
        <end position="2014"/>
    </location>
</feature>
<dbReference type="Proteomes" id="UP001233271">
    <property type="component" value="Chromosome 1"/>
</dbReference>
<keyword evidence="1" id="KW-0175">Coiled coil</keyword>
<feature type="region of interest" description="Disordered" evidence="2">
    <location>
        <begin position="527"/>
        <end position="547"/>
    </location>
</feature>